<protein>
    <submittedName>
        <fullName evidence="3">Uncharacterized protein</fullName>
    </submittedName>
</protein>
<feature type="transmembrane region" description="Helical" evidence="1">
    <location>
        <begin position="20"/>
        <end position="44"/>
    </location>
</feature>
<proteinExistence type="predicted"/>
<feature type="transmembrane region" description="Helical" evidence="1">
    <location>
        <begin position="98"/>
        <end position="119"/>
    </location>
</feature>
<name>A0A499RG47_9GAMM</name>
<evidence type="ECO:0000313" key="2">
    <source>
        <dbReference type="EMBL" id="AXK00161.1"/>
    </source>
</evidence>
<sequence length="120" mass="13739">MKKSNECSEHIRATTKDLLIYLPCVFAYFYALSSIAIFVYLYMLKLASNHPQQHDFLIITVIYVFFVIGVNNVMQRILRVFKLIDDSKPLQFNGAQSLWAVFVMCIAGVLGFLTSFNLMG</sequence>
<dbReference type="AlphaFoldDB" id="A0A499RG47"/>
<organism evidence="3">
    <name type="scientific">Acinetobacter ursingii</name>
    <dbReference type="NCBI Taxonomy" id="108980"/>
    <lineage>
        <taxon>Bacteria</taxon>
        <taxon>Pseudomonadati</taxon>
        <taxon>Pseudomonadota</taxon>
        <taxon>Gammaproteobacteria</taxon>
        <taxon>Moraxellales</taxon>
        <taxon>Moraxellaceae</taxon>
        <taxon>Acinetobacter</taxon>
    </lineage>
</organism>
<reference evidence="3" key="1">
    <citation type="submission" date="2018-04" db="EMBL/GenBank/DDBJ databases">
        <title>Submission of carbapenemase encoding plasmids from multiple species.</title>
        <authorList>
            <person name="Witteveen S."/>
            <person name="Landman F."/>
        </authorList>
    </citation>
    <scope>NUCLEOTIDE SEQUENCE</scope>
    <source>
        <strain evidence="2">RIVM0002</strain>
        <strain evidence="3">RIVM0061</strain>
        <plasmid evidence="2">pRIVM0002_IMP-4_171109_B03</plasmid>
        <plasmid evidence="3">pRIVM0061_IMP-4_171109_B01</plasmid>
    </source>
</reference>
<evidence type="ECO:0000313" key="3">
    <source>
        <dbReference type="EMBL" id="AXK00649.1"/>
    </source>
</evidence>
<keyword evidence="1" id="KW-0812">Transmembrane</keyword>
<reference evidence="4" key="2">
    <citation type="journal article" date="2022" name="J Glob Antimicrob Resist">
        <title>Comparative analysis of IMP-4- and OXA-58-containing plasmids of three carbapenemase-producing Acinetobacter ursingii strains in the Netherlands.</title>
        <authorList>
            <person name="Hendrickx A.P.A."/>
            <person name="Schade R.P."/>
            <person name="Landman F."/>
            <person name="Bosch T."/>
            <person name="Schouls L.M."/>
            <person name="van Dijk K."/>
        </authorList>
    </citation>
    <scope>NUCLEOTIDE SEQUENCE</scope>
    <source>
        <strain evidence="4">RIVM_C010559</strain>
        <plasmid evidence="4 5">pRIVM_C010559_1</plasmid>
    </source>
</reference>
<dbReference type="Proteomes" id="UP001164064">
    <property type="component" value="Plasmid pRIVM_C010559_1"/>
</dbReference>
<accession>A0A499RG47</accession>
<evidence type="ECO:0000313" key="5">
    <source>
        <dbReference type="Proteomes" id="UP001164064"/>
    </source>
</evidence>
<keyword evidence="3" id="KW-0614">Plasmid</keyword>
<keyword evidence="1" id="KW-0472">Membrane</keyword>
<evidence type="ECO:0000256" key="1">
    <source>
        <dbReference type="SAM" id="Phobius"/>
    </source>
</evidence>
<geneLocation type="plasmid" evidence="4 5">
    <name>pRIVM_C010559_1</name>
</geneLocation>
<geneLocation type="plasmid" evidence="3">
    <name>pRIVM0061_IMP-4_171109_B01</name>
</geneLocation>
<gene>
    <name evidence="4" type="ORF">LSO60_16700</name>
</gene>
<dbReference type="EMBL" id="CP089052">
    <property type="protein sequence ID" value="UYF73621.1"/>
    <property type="molecule type" value="Genomic_DNA"/>
</dbReference>
<dbReference type="RefSeq" id="WP_046128039.1">
    <property type="nucleotide sequence ID" value="NZ_CP089039.1"/>
</dbReference>
<feature type="transmembrane region" description="Helical" evidence="1">
    <location>
        <begin position="56"/>
        <end position="78"/>
    </location>
</feature>
<keyword evidence="1" id="KW-1133">Transmembrane helix</keyword>
<evidence type="ECO:0000313" key="4">
    <source>
        <dbReference type="EMBL" id="UYF73621.1"/>
    </source>
</evidence>
<geneLocation type="plasmid" evidence="2">
    <name>pRIVM0002_IMP-4_171109_B03</name>
</geneLocation>
<dbReference type="EMBL" id="MH220285">
    <property type="protein sequence ID" value="AXK00161.1"/>
    <property type="molecule type" value="Genomic_DNA"/>
</dbReference>
<dbReference type="EMBL" id="MH220287">
    <property type="protein sequence ID" value="AXK00649.1"/>
    <property type="molecule type" value="Genomic_DNA"/>
</dbReference>